<feature type="region of interest" description="Disordered" evidence="1">
    <location>
        <begin position="179"/>
        <end position="495"/>
    </location>
</feature>
<organism evidence="2 3">
    <name type="scientific">Cymbomonas tetramitiformis</name>
    <dbReference type="NCBI Taxonomy" id="36881"/>
    <lineage>
        <taxon>Eukaryota</taxon>
        <taxon>Viridiplantae</taxon>
        <taxon>Chlorophyta</taxon>
        <taxon>Pyramimonadophyceae</taxon>
        <taxon>Pyramimonadales</taxon>
        <taxon>Pyramimonadaceae</taxon>
        <taxon>Cymbomonas</taxon>
    </lineage>
</organism>
<reference evidence="2 3" key="1">
    <citation type="journal article" date="2015" name="Genome Biol. Evol.">
        <title>Comparative Genomics of a Bacterivorous Green Alga Reveals Evolutionary Causalities and Consequences of Phago-Mixotrophic Mode of Nutrition.</title>
        <authorList>
            <person name="Burns J.A."/>
            <person name="Paasch A."/>
            <person name="Narechania A."/>
            <person name="Kim E."/>
        </authorList>
    </citation>
    <scope>NUCLEOTIDE SEQUENCE [LARGE SCALE GENOMIC DNA]</scope>
    <source>
        <strain evidence="2 3">PLY_AMNH</strain>
    </source>
</reference>
<feature type="compositionally biased region" description="Basic and acidic residues" evidence="1">
    <location>
        <begin position="442"/>
        <end position="455"/>
    </location>
</feature>
<comment type="caution">
    <text evidence="2">The sequence shown here is derived from an EMBL/GenBank/DDBJ whole genome shotgun (WGS) entry which is preliminary data.</text>
</comment>
<feature type="compositionally biased region" description="Basic and acidic residues" evidence="1">
    <location>
        <begin position="212"/>
        <end position="221"/>
    </location>
</feature>
<evidence type="ECO:0000313" key="3">
    <source>
        <dbReference type="Proteomes" id="UP001190700"/>
    </source>
</evidence>
<keyword evidence="3" id="KW-1185">Reference proteome</keyword>
<feature type="compositionally biased region" description="Gly residues" evidence="1">
    <location>
        <begin position="72"/>
        <end position="87"/>
    </location>
</feature>
<dbReference type="AlphaFoldDB" id="A0AAE0GNR4"/>
<evidence type="ECO:0000313" key="2">
    <source>
        <dbReference type="EMBL" id="KAK3281467.1"/>
    </source>
</evidence>
<feature type="compositionally biased region" description="Low complexity" evidence="1">
    <location>
        <begin position="315"/>
        <end position="327"/>
    </location>
</feature>
<accession>A0AAE0GNR4</accession>
<feature type="compositionally biased region" description="Low complexity" evidence="1">
    <location>
        <begin position="280"/>
        <end position="303"/>
    </location>
</feature>
<gene>
    <name evidence="2" type="ORF">CYMTET_10750</name>
</gene>
<feature type="compositionally biased region" description="Low complexity" evidence="1">
    <location>
        <begin position="104"/>
        <end position="117"/>
    </location>
</feature>
<dbReference type="EMBL" id="LGRX02003828">
    <property type="protein sequence ID" value="KAK3281467.1"/>
    <property type="molecule type" value="Genomic_DNA"/>
</dbReference>
<feature type="compositionally biased region" description="Basic and acidic residues" evidence="1">
    <location>
        <begin position="118"/>
        <end position="134"/>
    </location>
</feature>
<feature type="compositionally biased region" description="Low complexity" evidence="1">
    <location>
        <begin position="334"/>
        <end position="350"/>
    </location>
</feature>
<feature type="compositionally biased region" description="Basic and acidic residues" evidence="1">
    <location>
        <begin position="182"/>
        <end position="194"/>
    </location>
</feature>
<feature type="region of interest" description="Disordered" evidence="1">
    <location>
        <begin position="30"/>
        <end position="144"/>
    </location>
</feature>
<protein>
    <submittedName>
        <fullName evidence="2">Uncharacterized protein</fullName>
    </submittedName>
</protein>
<feature type="region of interest" description="Disordered" evidence="1">
    <location>
        <begin position="575"/>
        <end position="604"/>
    </location>
</feature>
<name>A0AAE0GNR4_9CHLO</name>
<dbReference type="Proteomes" id="UP001190700">
    <property type="component" value="Unassembled WGS sequence"/>
</dbReference>
<sequence length="710" mass="72373">MEGGALAAMSSCPHTSGIAHNGHWFMGASAGPVPRTMDPPPALLRPSQMQQGREASVAKPGAVGRRVDGAGPLPGGAGGKAVGGGARPAGARGVGLKRGEAELKGPSAAPGANAGGKAAERGKAGAEGVSEQRGKVGGAGGVKGAPTAAAAAAASGDPSGGGAGAKAAERGAGGSAAAAAKAKADAGERGDHPGRAAGRVGDNVAARPSDGPSDRGEDRGKAAAAGGGRGAKASPGGDKRPQILQDILQAQPDAAKSPEGRPGGSRNVEGKADKVPAPAPAARVPPRTAPQRGADPAAEASSSGGRGGQRPLPPSAQRRPASPAANSKPPPPTARVVRPSSSSSSRPSSAGERPLSAGRQLAERRNQAPAPRSRNQAAKDIVAALPDHPPPPRGCAVRGAPVTGGVTGMRPSREQLMKQRQAKQLPNARRDELIRQRAGIAGRKETPAPDRRAPQEGEAGSTPPPQQPAASPRDPMPDFLPAEGAGAFSAETPFGKVSNSGNVEFRFGGQAPAPSSGAGEDAGMDAEHDVLRVTYGMEECEPHMAQLGVYGYEGFDEDGEEGVDEDNVVWRVKDEADPTSQVEDGEEVLEGDEHVADSEEEEDSGPVFLTEDEMNMTVDELWERKASLMEAVDRTKQTAVDLVGKEAFDQLHKVLASHMASSEGDAVGTMDLSRIVFDIIPESKVEVVTLVYRLFYLQDELSSVESDLQK</sequence>
<evidence type="ECO:0000256" key="1">
    <source>
        <dbReference type="SAM" id="MobiDB-lite"/>
    </source>
</evidence>
<proteinExistence type="predicted"/>